<protein>
    <submittedName>
        <fullName evidence="2">Jacalin-type lectin domain-containing protein</fullName>
    </submittedName>
</protein>
<evidence type="ECO:0000313" key="2">
    <source>
        <dbReference type="WBParaSite" id="Hba_05592"/>
    </source>
</evidence>
<organism evidence="1 2">
    <name type="scientific">Heterorhabditis bacteriophora</name>
    <name type="common">Entomopathogenic nematode worm</name>
    <dbReference type="NCBI Taxonomy" id="37862"/>
    <lineage>
        <taxon>Eukaryota</taxon>
        <taxon>Metazoa</taxon>
        <taxon>Ecdysozoa</taxon>
        <taxon>Nematoda</taxon>
        <taxon>Chromadorea</taxon>
        <taxon>Rhabditida</taxon>
        <taxon>Rhabditina</taxon>
        <taxon>Rhabditomorpha</taxon>
        <taxon>Strongyloidea</taxon>
        <taxon>Heterorhabditidae</taxon>
        <taxon>Heterorhabditis</taxon>
    </lineage>
</organism>
<dbReference type="WBParaSite" id="Hba_05592">
    <property type="protein sequence ID" value="Hba_05592"/>
    <property type="gene ID" value="Hba_05592"/>
</dbReference>
<dbReference type="AlphaFoldDB" id="A0A1I7WKL6"/>
<keyword evidence="1" id="KW-1185">Reference proteome</keyword>
<proteinExistence type="predicted"/>
<reference evidence="2" key="1">
    <citation type="submission" date="2016-11" db="UniProtKB">
        <authorList>
            <consortium name="WormBaseParasite"/>
        </authorList>
    </citation>
    <scope>IDENTIFICATION</scope>
</reference>
<evidence type="ECO:0000313" key="1">
    <source>
        <dbReference type="Proteomes" id="UP000095283"/>
    </source>
</evidence>
<accession>A0A1I7WKL6</accession>
<dbReference type="Proteomes" id="UP000095283">
    <property type="component" value="Unplaced"/>
</dbReference>
<name>A0A1I7WKL6_HETBA</name>
<sequence>MTQFQLISLNLYSLFIYHLKYDHDIEYRICAINFTIICKNKSLNYLLGCICTRYSCGQTGFFLEIFKYLCICKSIHFELTKVDVLNERIYSGREHVGDRLCGTDLPLNIKTMQPVVHVQFVTTAHGGQHQGYNIKSYTLISIIGYKINISAAIREPPSYVPNEEKEFAAECGGTTLPGQLTGKEKMVRNYIN</sequence>